<dbReference type="GO" id="GO:0005525">
    <property type="term" value="F:GTP binding"/>
    <property type="evidence" value="ECO:0007669"/>
    <property type="project" value="UniProtKB-KW"/>
</dbReference>
<dbReference type="InterPro" id="IPR027417">
    <property type="entry name" value="P-loop_NTPase"/>
</dbReference>
<dbReference type="GO" id="GO:1905515">
    <property type="term" value="P:non-motile cilium assembly"/>
    <property type="evidence" value="ECO:0007669"/>
    <property type="project" value="TreeGrafter"/>
</dbReference>
<keyword evidence="2 3" id="KW-0342">GTP-binding</keyword>
<evidence type="ECO:0000313" key="5">
    <source>
        <dbReference type="Proteomes" id="UP000092443"/>
    </source>
</evidence>
<dbReference type="GO" id="GO:0097500">
    <property type="term" value="P:receptor localization to non-motile cilium"/>
    <property type="evidence" value="ECO:0007669"/>
    <property type="project" value="TreeGrafter"/>
</dbReference>
<keyword evidence="5" id="KW-1185">Reference proteome</keyword>
<keyword evidence="4" id="KW-0460">Magnesium</keyword>
<feature type="binding site" evidence="3">
    <location>
        <begin position="58"/>
        <end position="65"/>
    </location>
    <ligand>
        <name>GTP</name>
        <dbReference type="ChEBI" id="CHEBI:37565"/>
    </ligand>
</feature>
<sequence length="353" mass="40701">MGITLCKGCGYGNNDTRNKCWCCCWYCYCCCCCSCNNNRPHNSVGLDPEKKMRILLLGLAGSGKTEIAHQLIKAKRHDYQATNGAHSYNIIHSDTVCSLTEIGGNEDMQKIWHHYYVGTMALIYCFDMSTTYTELKRAFCLLNEILQNCYMSGKPVLLVATKSDIVDESIQWYDIENTFQMEAMARTYGSTIKLCYSNVNTDMARVERNFNLNLMAGIDWLFKYLLDNFSIIQMRLNCDRNMQNWEVQRNKLIAEGKLNLRKYQRFPRRSSRQKIWRYTHKHLRHSSRRPRTAPAASFSTWSTAFDNQRTMVATDSHNYRSASLETTNSIPVLVPNAICNGDIRHPEEITTGV</sequence>
<gene>
    <name evidence="6" type="primary">LOC119634364</name>
</gene>
<dbReference type="InterPro" id="IPR006689">
    <property type="entry name" value="Small_GTPase_ARF/SAR"/>
</dbReference>
<dbReference type="GO" id="GO:0003924">
    <property type="term" value="F:GTPase activity"/>
    <property type="evidence" value="ECO:0007669"/>
    <property type="project" value="InterPro"/>
</dbReference>
<dbReference type="Gene3D" id="3.40.50.300">
    <property type="entry name" value="P-loop containing nucleotide triphosphate hydrolases"/>
    <property type="match status" value="1"/>
</dbReference>
<feature type="binding site" evidence="4">
    <location>
        <position position="82"/>
    </location>
    <ligand>
        <name>Mg(2+)</name>
        <dbReference type="ChEBI" id="CHEBI:18420"/>
    </ligand>
</feature>
<dbReference type="PANTHER" id="PTHR46090:SF2">
    <property type="entry name" value="ADP-RIBOSYLATION FACTOR-LIKE PROTEIN 13B"/>
    <property type="match status" value="1"/>
</dbReference>
<evidence type="ECO:0000256" key="4">
    <source>
        <dbReference type="PIRSR" id="PIRSR606689-2"/>
    </source>
</evidence>
<dbReference type="KEGG" id="gfs:119634364"/>
<name>A0A8U0WHM7_9MUSC</name>
<dbReference type="PANTHER" id="PTHR46090">
    <property type="entry name" value="ADP-RIBOSYLATION FACTOR-LIKE PROTEIN 13B"/>
    <property type="match status" value="1"/>
</dbReference>
<dbReference type="GO" id="GO:0097730">
    <property type="term" value="C:non-motile cilium"/>
    <property type="evidence" value="ECO:0007669"/>
    <property type="project" value="TreeGrafter"/>
</dbReference>
<reference evidence="6" key="1">
    <citation type="submission" date="2025-08" db="UniProtKB">
        <authorList>
            <consortium name="RefSeq"/>
        </authorList>
    </citation>
    <scope>IDENTIFICATION</scope>
    <source>
        <tissue evidence="6">Whole body pupa</tissue>
    </source>
</reference>
<dbReference type="GO" id="GO:0060170">
    <property type="term" value="C:ciliary membrane"/>
    <property type="evidence" value="ECO:0007669"/>
    <property type="project" value="TreeGrafter"/>
</dbReference>
<dbReference type="Pfam" id="PF00025">
    <property type="entry name" value="Arf"/>
    <property type="match status" value="1"/>
</dbReference>
<evidence type="ECO:0000313" key="6">
    <source>
        <dbReference type="RefSeq" id="XP_037884386.1"/>
    </source>
</evidence>
<dbReference type="Proteomes" id="UP000092443">
    <property type="component" value="Unplaced"/>
</dbReference>
<evidence type="ECO:0000256" key="2">
    <source>
        <dbReference type="ARBA" id="ARBA00023134"/>
    </source>
</evidence>
<dbReference type="InterPro" id="IPR051995">
    <property type="entry name" value="Ciliary_GTPase"/>
</dbReference>
<dbReference type="RefSeq" id="XP_037884386.1">
    <property type="nucleotide sequence ID" value="XM_038028458.1"/>
</dbReference>
<dbReference type="GO" id="GO:0046872">
    <property type="term" value="F:metal ion binding"/>
    <property type="evidence" value="ECO:0007669"/>
    <property type="project" value="UniProtKB-KW"/>
</dbReference>
<dbReference type="AlphaFoldDB" id="A0A8U0WHM7"/>
<accession>A0A8U0WHM7</accession>
<evidence type="ECO:0000256" key="1">
    <source>
        <dbReference type="ARBA" id="ARBA00022741"/>
    </source>
</evidence>
<dbReference type="GeneID" id="119634364"/>
<keyword evidence="4" id="KW-0479">Metal-binding</keyword>
<dbReference type="SUPFAM" id="SSF52540">
    <property type="entry name" value="P-loop containing nucleoside triphosphate hydrolases"/>
    <property type="match status" value="1"/>
</dbReference>
<protein>
    <submittedName>
        <fullName evidence="6">Uncharacterized protein LOC119634364</fullName>
    </submittedName>
</protein>
<evidence type="ECO:0000256" key="3">
    <source>
        <dbReference type="PIRSR" id="PIRSR606689-1"/>
    </source>
</evidence>
<organism evidence="5 6">
    <name type="scientific">Glossina fuscipes</name>
    <dbReference type="NCBI Taxonomy" id="7396"/>
    <lineage>
        <taxon>Eukaryota</taxon>
        <taxon>Metazoa</taxon>
        <taxon>Ecdysozoa</taxon>
        <taxon>Arthropoda</taxon>
        <taxon>Hexapoda</taxon>
        <taxon>Insecta</taxon>
        <taxon>Pterygota</taxon>
        <taxon>Neoptera</taxon>
        <taxon>Endopterygota</taxon>
        <taxon>Diptera</taxon>
        <taxon>Brachycera</taxon>
        <taxon>Muscomorpha</taxon>
        <taxon>Hippoboscoidea</taxon>
        <taxon>Glossinidae</taxon>
        <taxon>Glossina</taxon>
    </lineage>
</organism>
<keyword evidence="1 3" id="KW-0547">Nucleotide-binding</keyword>
<proteinExistence type="predicted"/>
<feature type="binding site" evidence="4">
    <location>
        <position position="65"/>
    </location>
    <ligand>
        <name>Mg(2+)</name>
        <dbReference type="ChEBI" id="CHEBI:18420"/>
    </ligand>
</feature>
<dbReference type="SMART" id="SM00175">
    <property type="entry name" value="RAB"/>
    <property type="match status" value="1"/>
</dbReference>
<feature type="binding site" evidence="3">
    <location>
        <position position="104"/>
    </location>
    <ligand>
        <name>GTP</name>
        <dbReference type="ChEBI" id="CHEBI:37565"/>
    </ligand>
</feature>